<dbReference type="AlphaFoldDB" id="A0A7R9WQ38"/>
<dbReference type="EMBL" id="HBEF01003342">
    <property type="protein sequence ID" value="CAD8330015.1"/>
    <property type="molecule type" value="Transcribed_RNA"/>
</dbReference>
<protein>
    <submittedName>
        <fullName evidence="2">Uncharacterized protein</fullName>
    </submittedName>
</protein>
<gene>
    <name evidence="2" type="ORF">CAUS1442_LOCUS2113</name>
</gene>
<evidence type="ECO:0000256" key="1">
    <source>
        <dbReference type="SAM" id="MobiDB-lite"/>
    </source>
</evidence>
<proteinExistence type="predicted"/>
<evidence type="ECO:0000313" key="2">
    <source>
        <dbReference type="EMBL" id="CAD8330015.1"/>
    </source>
</evidence>
<accession>A0A7R9WQ38</accession>
<name>A0A7R9WQ38_9STRA</name>
<sequence length="118" mass="13650">MEGIAARTQKATPTTSTTAHQSLKTPELDTWAKFKRGTMNFEDRVVQSFGASLVLHHQDLEDVRSRTLCRRHRWMIRACLGTHADSYWANAKSDFEIVWNDVKLWDQKVLLDPSLIEH</sequence>
<feature type="compositionally biased region" description="Low complexity" evidence="1">
    <location>
        <begin position="1"/>
        <end position="19"/>
    </location>
</feature>
<feature type="region of interest" description="Disordered" evidence="1">
    <location>
        <begin position="1"/>
        <end position="24"/>
    </location>
</feature>
<organism evidence="2">
    <name type="scientific">Craspedostauros australis</name>
    <dbReference type="NCBI Taxonomy" id="1486917"/>
    <lineage>
        <taxon>Eukaryota</taxon>
        <taxon>Sar</taxon>
        <taxon>Stramenopiles</taxon>
        <taxon>Ochrophyta</taxon>
        <taxon>Bacillariophyta</taxon>
        <taxon>Bacillariophyceae</taxon>
        <taxon>Bacillariophycidae</taxon>
        <taxon>Naviculales</taxon>
        <taxon>Naviculaceae</taxon>
        <taxon>Craspedostauros</taxon>
    </lineage>
</organism>
<reference evidence="2" key="1">
    <citation type="submission" date="2021-01" db="EMBL/GenBank/DDBJ databases">
        <authorList>
            <person name="Corre E."/>
            <person name="Pelletier E."/>
            <person name="Niang G."/>
            <person name="Scheremetjew M."/>
            <person name="Finn R."/>
            <person name="Kale V."/>
            <person name="Holt S."/>
            <person name="Cochrane G."/>
            <person name="Meng A."/>
            <person name="Brown T."/>
            <person name="Cohen L."/>
        </authorList>
    </citation>
    <scope>NUCLEOTIDE SEQUENCE</scope>
    <source>
        <strain evidence="2">CCMP3328</strain>
    </source>
</reference>